<reference evidence="2" key="1">
    <citation type="journal article" date="2018" name="Nat. Microbiol.">
        <title>Leveraging single-cell genomics to expand the fungal tree of life.</title>
        <authorList>
            <person name="Ahrendt S.R."/>
            <person name="Quandt C.A."/>
            <person name="Ciobanu D."/>
            <person name="Clum A."/>
            <person name="Salamov A."/>
            <person name="Andreopoulos B."/>
            <person name="Cheng J.F."/>
            <person name="Woyke T."/>
            <person name="Pelin A."/>
            <person name="Henrissat B."/>
            <person name="Reynolds N.K."/>
            <person name="Benny G.L."/>
            <person name="Smith M.E."/>
            <person name="James T.Y."/>
            <person name="Grigoriev I.V."/>
        </authorList>
    </citation>
    <scope>NUCLEOTIDE SEQUENCE [LARGE SCALE GENOMIC DNA]</scope>
    <source>
        <strain evidence="2">RSA 1356</strain>
    </source>
</reference>
<gene>
    <name evidence="1" type="ORF">THASP1DRAFT_33613</name>
</gene>
<evidence type="ECO:0000313" key="2">
    <source>
        <dbReference type="Proteomes" id="UP000271241"/>
    </source>
</evidence>
<protein>
    <submittedName>
        <fullName evidence="1">Uncharacterized protein</fullName>
    </submittedName>
</protein>
<dbReference type="AlphaFoldDB" id="A0A4P9XH69"/>
<dbReference type="EMBL" id="KZ993596">
    <property type="protein sequence ID" value="RKP04601.1"/>
    <property type="molecule type" value="Genomic_DNA"/>
</dbReference>
<evidence type="ECO:0000313" key="1">
    <source>
        <dbReference type="EMBL" id="RKP04601.1"/>
    </source>
</evidence>
<name>A0A4P9XH69_9FUNG</name>
<proteinExistence type="predicted"/>
<organism evidence="1 2">
    <name type="scientific">Thamnocephalis sphaerospora</name>
    <dbReference type="NCBI Taxonomy" id="78915"/>
    <lineage>
        <taxon>Eukaryota</taxon>
        <taxon>Fungi</taxon>
        <taxon>Fungi incertae sedis</taxon>
        <taxon>Zoopagomycota</taxon>
        <taxon>Zoopagomycotina</taxon>
        <taxon>Zoopagomycetes</taxon>
        <taxon>Zoopagales</taxon>
        <taxon>Sigmoideomycetaceae</taxon>
        <taxon>Thamnocephalis</taxon>
    </lineage>
</organism>
<accession>A0A4P9XH69</accession>
<sequence length="298" mass="33483">MASPAKHLETAGIVQDRRGRWMIVGQTVYNLGHIVTGYVPEDKRDELVSYRLTLPDMNDEFPPCSLTLSDILDPSDFKLWSGNGGCAVWVRVLSARHALNKHDYGIIVMDIFKKPSASKPLKPATGPGARDGLSAFQHGWETNESESACLGLLHHRAIVVKKEHCSRATVPSIDDGSVITSYDLPVCTIFKHVLGDLALFIGDDGENLALYDAFTGVKIRAIYEGIRCGDIYANIGSPVYLFGWSKKWVRRAKEEECERLSLPPPSKKKSFARRLRWYDFMPKISKQDKRHRRTTLLP</sequence>
<dbReference type="Proteomes" id="UP000271241">
    <property type="component" value="Unassembled WGS sequence"/>
</dbReference>
<keyword evidence="2" id="KW-1185">Reference proteome</keyword>